<organism evidence="3 4">
    <name type="scientific">Candidatus Magnetaquiglobus chichijimensis</name>
    <dbReference type="NCBI Taxonomy" id="3141448"/>
    <lineage>
        <taxon>Bacteria</taxon>
        <taxon>Pseudomonadati</taxon>
        <taxon>Pseudomonadota</taxon>
        <taxon>Magnetococcia</taxon>
        <taxon>Magnetococcales</taxon>
        <taxon>Candidatus Magnetaquicoccaceae</taxon>
        <taxon>Candidatus Magnetaquiglobus</taxon>
    </lineage>
</organism>
<feature type="compositionally biased region" description="Low complexity" evidence="1">
    <location>
        <begin position="475"/>
        <end position="498"/>
    </location>
</feature>
<dbReference type="Proteomes" id="UP001628193">
    <property type="component" value="Unassembled WGS sequence"/>
</dbReference>
<name>A0ABQ0CA53_9PROT</name>
<evidence type="ECO:0000256" key="1">
    <source>
        <dbReference type="SAM" id="MobiDB-lite"/>
    </source>
</evidence>
<evidence type="ECO:0000313" key="4">
    <source>
        <dbReference type="Proteomes" id="UP001628193"/>
    </source>
</evidence>
<gene>
    <name evidence="3" type="ORF">SIID45300_02097</name>
</gene>
<dbReference type="RefSeq" id="WP_420905457.1">
    <property type="nucleotide sequence ID" value="NZ_BAAFGK010000004.1"/>
</dbReference>
<feature type="region of interest" description="Disordered" evidence="1">
    <location>
        <begin position="642"/>
        <end position="678"/>
    </location>
</feature>
<reference evidence="3 4" key="1">
    <citation type="submission" date="2024-09" db="EMBL/GenBank/DDBJ databases">
        <title>Draft genome sequence of Candidatus Magnetaquicoccaceae bacterium FCR-1.</title>
        <authorList>
            <person name="Shimoshige H."/>
            <person name="Shimamura S."/>
            <person name="Taoka A."/>
            <person name="Kobayashi H."/>
            <person name="Maekawa T."/>
        </authorList>
    </citation>
    <scope>NUCLEOTIDE SEQUENCE [LARGE SCALE GENOMIC DNA]</scope>
    <source>
        <strain evidence="3 4">FCR-1</strain>
    </source>
</reference>
<accession>A0ABQ0CA53</accession>
<feature type="domain" description="FimV N-terminal" evidence="2">
    <location>
        <begin position="37"/>
        <end position="135"/>
    </location>
</feature>
<keyword evidence="4" id="KW-1185">Reference proteome</keyword>
<feature type="region of interest" description="Disordered" evidence="1">
    <location>
        <begin position="475"/>
        <end position="559"/>
    </location>
</feature>
<comment type="caution">
    <text evidence="3">The sequence shown here is derived from an EMBL/GenBank/DDBJ whole genome shotgun (WGS) entry which is preliminary data.</text>
</comment>
<feature type="region of interest" description="Disordered" evidence="1">
    <location>
        <begin position="315"/>
        <end position="347"/>
    </location>
</feature>
<feature type="region of interest" description="Disordered" evidence="1">
    <location>
        <begin position="707"/>
        <end position="734"/>
    </location>
</feature>
<feature type="region of interest" description="Disordered" evidence="1">
    <location>
        <begin position="261"/>
        <end position="286"/>
    </location>
</feature>
<evidence type="ECO:0000313" key="3">
    <source>
        <dbReference type="EMBL" id="GAB0057765.1"/>
    </source>
</evidence>
<dbReference type="InterPro" id="IPR057840">
    <property type="entry name" value="FimV_N"/>
</dbReference>
<dbReference type="Pfam" id="PF25800">
    <property type="entry name" value="FimV_N"/>
    <property type="match status" value="1"/>
</dbReference>
<proteinExistence type="predicted"/>
<protein>
    <recommendedName>
        <fullName evidence="2">FimV N-terminal domain-containing protein</fullName>
    </recommendedName>
</protein>
<dbReference type="EMBL" id="BAAFGK010000004">
    <property type="protein sequence ID" value="GAB0057765.1"/>
    <property type="molecule type" value="Genomic_DNA"/>
</dbReference>
<evidence type="ECO:0000259" key="2">
    <source>
        <dbReference type="Pfam" id="PF25800"/>
    </source>
</evidence>
<sequence length="866" mass="90785">MRRSVRRWLGSAWVGIIGLTWILCGMADEALALTMTGPMSVKSALNAPFSAEIPYTLEPGEPPLQVEVLVGTNSDFTSGGARSRLNARLVDEGAAGGRIVITGTQPENEPFFTLLLRVTQGNLSFVRNYPVALDAAASGVTPAFPVKGGKAAAGEPLPALSAIPSDQPTQTPAWRSAWLAWNRWINGLPRDVLAGIAGGLAFLFLVLLRWSRRRRAEAFQTVGEGSGRYERQEPVAVDAPPVFEPAPIAALAVAPFLVPEESPPEPGFAPDPMGELPATAPPEESLADHVVPPAPVSLEKTPLPETPAMLSLPVVSSPPVMTADPVEPTKRVPEPDTMEQAEPSVSGSPFDALSPVADPPFDVLSPVADPPFDVLSPVADPPFGALSPPELGAESLAGGSGQDFEAGLEAVLEESLSEWSAPSEPRDLAHGMETGESDLDLTELLMALESAPESHPAHDMLSGVAEEEFLSLEAVESGSGAVESGSGAVESGSGAVESRPGAVESRPGAVESRPGAVESRPGAVESRPGAVESRPGAVESRPGAVESRPGAVESGSGAVESRRRAMALDAADTGDAEAFLASLEVTGLDLVREPAFEGDPDWGVAGDLDGFGSLDAGEWGIDDGLTASEETLRAELDRAARESLVASPEQTRPLSKGEAMSAPSEAPRFEAMSAPSEAPRFEAMSAPSEAPRFEAMSAPSEAPRFEAMSAPSESPRFEAVSSPSESPRFEVVSAPSEPPRFEAVDEAPIPESPIAFVAPEVEVVADVAEATVERKPEPLVERLESADVAPEAWKIDPSASVATERSPFEHGAEGIEMIPFDFETVQADTTAARPSVGALEDHAPAWEFIPFELEEGAKKRELRITR</sequence>